<protein>
    <submittedName>
        <fullName evidence="3">Uncharacterized protein</fullName>
    </submittedName>
</protein>
<dbReference type="Proteomes" id="UP001330827">
    <property type="component" value="Chromosome"/>
</dbReference>
<keyword evidence="4" id="KW-1185">Reference proteome</keyword>
<evidence type="ECO:0000313" key="3">
    <source>
        <dbReference type="EMBL" id="WSC17497.1"/>
    </source>
</evidence>
<reference evidence="3 4" key="1">
    <citation type="submission" date="2022-10" db="EMBL/GenBank/DDBJ databases">
        <title>The complete genomes of actinobacterial strains from the NBC collection.</title>
        <authorList>
            <person name="Joergensen T.S."/>
            <person name="Alvarez Arevalo M."/>
            <person name="Sterndorff E.B."/>
            <person name="Faurdal D."/>
            <person name="Vuksanovic O."/>
            <person name="Mourched A.-S."/>
            <person name="Charusanti P."/>
            <person name="Shaw S."/>
            <person name="Blin K."/>
            <person name="Weber T."/>
        </authorList>
    </citation>
    <scope>NUCLEOTIDE SEQUENCE [LARGE SCALE GENOMIC DNA]</scope>
    <source>
        <strain evidence="3 4">NBC 01769</strain>
    </source>
</reference>
<sequence>MASTPSPLTSFAHADDRRAAEYLRRAAARAAIAVFVVTVLVVYAASIVWPLVIGARTWMWVDVIVFPFIALIAYSTIFGDRAEDGSPNNKPIRLTRACGGGRSVHEGGRRNQQGPEPYGSGPCSGSSGDRI</sequence>
<feature type="compositionally biased region" description="Low complexity" evidence="1">
    <location>
        <begin position="114"/>
        <end position="131"/>
    </location>
</feature>
<feature type="region of interest" description="Disordered" evidence="1">
    <location>
        <begin position="80"/>
        <end position="131"/>
    </location>
</feature>
<evidence type="ECO:0000256" key="2">
    <source>
        <dbReference type="SAM" id="Phobius"/>
    </source>
</evidence>
<feature type="transmembrane region" description="Helical" evidence="2">
    <location>
        <begin position="27"/>
        <end position="52"/>
    </location>
</feature>
<proteinExistence type="predicted"/>
<organism evidence="3 4">
    <name type="scientific">Streptomyces brevispora</name>
    <dbReference type="NCBI Taxonomy" id="887462"/>
    <lineage>
        <taxon>Bacteria</taxon>
        <taxon>Bacillati</taxon>
        <taxon>Actinomycetota</taxon>
        <taxon>Actinomycetes</taxon>
        <taxon>Kitasatosporales</taxon>
        <taxon>Streptomycetaceae</taxon>
        <taxon>Streptomyces</taxon>
    </lineage>
</organism>
<dbReference type="EMBL" id="CP109114">
    <property type="protein sequence ID" value="WSC17497.1"/>
    <property type="molecule type" value="Genomic_DNA"/>
</dbReference>
<evidence type="ECO:0000256" key="1">
    <source>
        <dbReference type="SAM" id="MobiDB-lite"/>
    </source>
</evidence>
<name>A0ABZ1GC40_9ACTN</name>
<keyword evidence="2" id="KW-1133">Transmembrane helix</keyword>
<accession>A0ABZ1GC40</accession>
<dbReference type="RefSeq" id="WP_326597049.1">
    <property type="nucleotide sequence ID" value="NZ_CP109114.1"/>
</dbReference>
<feature type="transmembrane region" description="Helical" evidence="2">
    <location>
        <begin position="58"/>
        <end position="77"/>
    </location>
</feature>
<keyword evidence="2" id="KW-0812">Transmembrane</keyword>
<gene>
    <name evidence="3" type="ORF">OIE64_34910</name>
</gene>
<keyword evidence="2" id="KW-0472">Membrane</keyword>
<evidence type="ECO:0000313" key="4">
    <source>
        <dbReference type="Proteomes" id="UP001330827"/>
    </source>
</evidence>